<organism evidence="3 4">
    <name type="scientific">Prosthecobacter debontii</name>
    <dbReference type="NCBI Taxonomy" id="48467"/>
    <lineage>
        <taxon>Bacteria</taxon>
        <taxon>Pseudomonadati</taxon>
        <taxon>Verrucomicrobiota</taxon>
        <taxon>Verrucomicrobiia</taxon>
        <taxon>Verrucomicrobiales</taxon>
        <taxon>Verrucomicrobiaceae</taxon>
        <taxon>Prosthecobacter</taxon>
    </lineage>
</organism>
<dbReference type="Proteomes" id="UP000190774">
    <property type="component" value="Unassembled WGS sequence"/>
</dbReference>
<feature type="region of interest" description="Disordered" evidence="2">
    <location>
        <begin position="293"/>
        <end position="434"/>
    </location>
</feature>
<keyword evidence="4" id="KW-1185">Reference proteome</keyword>
<feature type="compositionally biased region" description="Low complexity" evidence="2">
    <location>
        <begin position="308"/>
        <end position="331"/>
    </location>
</feature>
<dbReference type="STRING" id="48467.SAMN02745166_02218"/>
<evidence type="ECO:0000256" key="1">
    <source>
        <dbReference type="SAM" id="Coils"/>
    </source>
</evidence>
<feature type="compositionally biased region" description="Basic and acidic residues" evidence="2">
    <location>
        <begin position="333"/>
        <end position="342"/>
    </location>
</feature>
<dbReference type="AlphaFoldDB" id="A0A1T4XZ52"/>
<feature type="coiled-coil region" evidence="1">
    <location>
        <begin position="255"/>
        <end position="282"/>
    </location>
</feature>
<reference evidence="4" key="1">
    <citation type="submission" date="2017-02" db="EMBL/GenBank/DDBJ databases">
        <authorList>
            <person name="Varghese N."/>
            <person name="Submissions S."/>
        </authorList>
    </citation>
    <scope>NUCLEOTIDE SEQUENCE [LARGE SCALE GENOMIC DNA]</scope>
    <source>
        <strain evidence="4">ATCC 700200</strain>
    </source>
</reference>
<feature type="compositionally biased region" description="Pro residues" evidence="2">
    <location>
        <begin position="343"/>
        <end position="361"/>
    </location>
</feature>
<dbReference type="EMBL" id="FUYE01000006">
    <property type="protein sequence ID" value="SKA94844.1"/>
    <property type="molecule type" value="Genomic_DNA"/>
</dbReference>
<keyword evidence="1" id="KW-0175">Coiled coil</keyword>
<sequence>MYLPFSPTEITTGNSTLREEADALLKNNGLRSIATALYQDTAKPHPNPALAGQSQHPNGYSWSEQQLVDAFNAASPQRQDELIHRAATKQPILLQYDQPTPATVLPGPGDTVFIEAHGSHTDNLLRMETSATTLTPDLLLDRMRESQIPDGIAKLNFQSCGGSNQLHDSFQQACTQQGRYPDTEIITYGQDQTPSLLIRFTQPLNDLDKGMHAIIAGKDEIQLYQEYLIEEHTQNLLIKQQKQLLQSLQTHMPPSAEMDATLAQTKATIQKQEEQLANQRRATVIDALTTKVPSGMSTPAIKKTGHIPSHLTGGSSSSSADPDPAPAALSTRQRADHSRLDPPPRPNTPWVPGTTPAPAPETKPDNSLASGLSSSSSADPSLAQPHTEKRRSVKEELADQKKIGSHRRLQQADTNTPSQSPTPPPASSPRQKAG</sequence>
<feature type="compositionally biased region" description="Low complexity" evidence="2">
    <location>
        <begin position="367"/>
        <end position="383"/>
    </location>
</feature>
<feature type="compositionally biased region" description="Basic and acidic residues" evidence="2">
    <location>
        <begin position="393"/>
        <end position="402"/>
    </location>
</feature>
<proteinExistence type="predicted"/>
<protein>
    <submittedName>
        <fullName evidence="3">Uncharacterized protein</fullName>
    </submittedName>
</protein>
<name>A0A1T4XZ52_9BACT</name>
<gene>
    <name evidence="3" type="ORF">SAMN02745166_02218</name>
</gene>
<accession>A0A1T4XZ52</accession>
<evidence type="ECO:0000313" key="4">
    <source>
        <dbReference type="Proteomes" id="UP000190774"/>
    </source>
</evidence>
<evidence type="ECO:0000256" key="2">
    <source>
        <dbReference type="SAM" id="MobiDB-lite"/>
    </source>
</evidence>
<evidence type="ECO:0000313" key="3">
    <source>
        <dbReference type="EMBL" id="SKA94844.1"/>
    </source>
</evidence>